<keyword evidence="4 10" id="KW-0812">Transmembrane</keyword>
<dbReference type="SMART" id="SM01091">
    <property type="entry name" value="CorC_HlyC"/>
    <property type="match status" value="1"/>
</dbReference>
<dbReference type="RefSeq" id="WP_135270781.1">
    <property type="nucleotide sequence ID" value="NZ_SRIB01000004.1"/>
</dbReference>
<feature type="transmembrane region" description="Helical" evidence="11">
    <location>
        <begin position="107"/>
        <end position="127"/>
    </location>
</feature>
<dbReference type="Pfam" id="PF00571">
    <property type="entry name" value="CBS"/>
    <property type="match status" value="2"/>
</dbReference>
<dbReference type="PROSITE" id="PS51371">
    <property type="entry name" value="CBS"/>
    <property type="match status" value="2"/>
</dbReference>
<evidence type="ECO:0000256" key="7">
    <source>
        <dbReference type="ARBA" id="ARBA00023122"/>
    </source>
</evidence>
<dbReference type="AlphaFoldDB" id="A0A4Z0D7A3"/>
<keyword evidence="15" id="KW-1185">Reference proteome</keyword>
<feature type="domain" description="CBS" evidence="12">
    <location>
        <begin position="223"/>
        <end position="284"/>
    </location>
</feature>
<dbReference type="PANTHER" id="PTHR43099:SF2">
    <property type="entry name" value="UPF0053 PROTEIN YRKA"/>
    <property type="match status" value="1"/>
</dbReference>
<evidence type="ECO:0000256" key="1">
    <source>
        <dbReference type="ARBA" id="ARBA00004651"/>
    </source>
</evidence>
<evidence type="ECO:0000256" key="9">
    <source>
        <dbReference type="PROSITE-ProRule" id="PRU00703"/>
    </source>
</evidence>
<sequence>MSESEANIVGRLILILFLTLVNAFFAASEMAIVSADRYRLSSKADEGDNKAKLILDILNEPSKFLSSIQVGITFAGFFSSASAAVSISKVLGDFLAEFSIPFAQDLSFIVITLLLSYITLVFGELVPKRIALKNPEKFAMFVVKPISSFSKIMKPFVNFLSFSTNKILQIIGFNQENIEQKITIEEISSLIEVGHEQGVINPIERDMIKSVISFDNSKASEIMTPRTEVFMIDINRDIKDYIEELLNLKYSRIPVYKEDIDNIIGILYLKDYLLEAYKYGFYDVNILNILREPYFVPENKSIDELFIDMKRKKIHMAILIDEYGGFSGIVTMEDLIEEIVGDIDDEYDYDEPDILQLSNNSYLVRGSTSIRELNNLLDLEIIDEENEFYDTVGGFLIYKLGYIPEDNSKVSITEQDVIFTIEEIKEKKIEKVKIELTKQFENKKLES</sequence>
<keyword evidence="6 10" id="KW-1133">Transmembrane helix</keyword>
<evidence type="ECO:0000256" key="11">
    <source>
        <dbReference type="SAM" id="Phobius"/>
    </source>
</evidence>
<keyword evidence="5" id="KW-0677">Repeat</keyword>
<evidence type="ECO:0000313" key="14">
    <source>
        <dbReference type="EMBL" id="TFZ40755.1"/>
    </source>
</evidence>
<dbReference type="InterPro" id="IPR044751">
    <property type="entry name" value="Ion_transp-like_CBS"/>
</dbReference>
<dbReference type="Pfam" id="PF03471">
    <property type="entry name" value="CorC_HlyC"/>
    <property type="match status" value="1"/>
</dbReference>
<dbReference type="SUPFAM" id="SSF54631">
    <property type="entry name" value="CBS-domain pair"/>
    <property type="match status" value="1"/>
</dbReference>
<comment type="similarity">
    <text evidence="2">Belongs to the UPF0053 family.</text>
</comment>
<dbReference type="InterPro" id="IPR016169">
    <property type="entry name" value="FAD-bd_PCMH_sub2"/>
</dbReference>
<evidence type="ECO:0000259" key="13">
    <source>
        <dbReference type="PROSITE" id="PS51846"/>
    </source>
</evidence>
<dbReference type="PANTHER" id="PTHR43099">
    <property type="entry name" value="UPF0053 PROTEIN YRKA"/>
    <property type="match status" value="1"/>
</dbReference>
<reference evidence="14 15" key="1">
    <citation type="submission" date="2019-03" db="EMBL/GenBank/DDBJ databases">
        <title>Draft genome sequence data and analysis of a Fermenting Bacterium, Soehngenia longevitae strain 1933PT, isolated from petroleum reservoir in Azerbaijan.</title>
        <authorList>
            <person name="Grouzdev D.S."/>
            <person name="Bidzhieva S.K."/>
            <person name="Sokolova D.S."/>
            <person name="Tourova T.P."/>
            <person name="Poltaraus A.B."/>
            <person name="Nazina T.N."/>
        </authorList>
    </citation>
    <scope>NUCLEOTIDE SEQUENCE [LARGE SCALE GENOMIC DNA]</scope>
    <source>
        <strain evidence="14 15">1933P</strain>
    </source>
</reference>
<keyword evidence="3" id="KW-1003">Cell membrane</keyword>
<dbReference type="InterPro" id="IPR000644">
    <property type="entry name" value="CBS_dom"/>
</dbReference>
<keyword evidence="8 10" id="KW-0472">Membrane</keyword>
<evidence type="ECO:0000256" key="8">
    <source>
        <dbReference type="ARBA" id="ARBA00023136"/>
    </source>
</evidence>
<dbReference type="GO" id="GO:0005886">
    <property type="term" value="C:plasma membrane"/>
    <property type="evidence" value="ECO:0007669"/>
    <property type="project" value="UniProtKB-SubCell"/>
</dbReference>
<dbReference type="Gene3D" id="3.30.465.10">
    <property type="match status" value="1"/>
</dbReference>
<dbReference type="InterPro" id="IPR005170">
    <property type="entry name" value="Transptr-assoc_dom"/>
</dbReference>
<proteinExistence type="inferred from homology"/>
<accession>A0A4Z0D7A3</accession>
<protein>
    <submittedName>
        <fullName evidence="14">HlyC/CorC family transporter</fullName>
    </submittedName>
</protein>
<dbReference type="OrthoDB" id="9798188at2"/>
<dbReference type="InterPro" id="IPR046342">
    <property type="entry name" value="CBS_dom_sf"/>
</dbReference>
<feature type="domain" description="CNNM transmembrane" evidence="13">
    <location>
        <begin position="4"/>
        <end position="204"/>
    </location>
</feature>
<gene>
    <name evidence="14" type="ORF">E4100_04145</name>
</gene>
<comment type="subcellular location">
    <subcellularLocation>
        <location evidence="1">Cell membrane</location>
        <topology evidence="1">Multi-pass membrane protein</topology>
    </subcellularLocation>
</comment>
<dbReference type="Proteomes" id="UP000298381">
    <property type="component" value="Unassembled WGS sequence"/>
</dbReference>
<feature type="domain" description="CBS" evidence="12">
    <location>
        <begin position="289"/>
        <end position="346"/>
    </location>
</feature>
<organism evidence="14 15">
    <name type="scientific">Soehngenia longivitae</name>
    <dbReference type="NCBI Taxonomy" id="2562294"/>
    <lineage>
        <taxon>Bacteria</taxon>
        <taxon>Bacillati</taxon>
        <taxon>Bacillota</taxon>
        <taxon>Tissierellia</taxon>
        <taxon>Tissierellales</taxon>
        <taxon>Tissierellaceae</taxon>
        <taxon>Soehngenia</taxon>
    </lineage>
</organism>
<keyword evidence="7 9" id="KW-0129">CBS domain</keyword>
<dbReference type="Pfam" id="PF01595">
    <property type="entry name" value="CNNM"/>
    <property type="match status" value="1"/>
</dbReference>
<dbReference type="Gene3D" id="3.10.580.10">
    <property type="entry name" value="CBS-domain"/>
    <property type="match status" value="1"/>
</dbReference>
<dbReference type="CDD" id="cd04590">
    <property type="entry name" value="CBS_pair_CorC_HlyC_assoc"/>
    <property type="match status" value="1"/>
</dbReference>
<dbReference type="InterPro" id="IPR051676">
    <property type="entry name" value="UPF0053_domain"/>
</dbReference>
<evidence type="ECO:0000256" key="2">
    <source>
        <dbReference type="ARBA" id="ARBA00006337"/>
    </source>
</evidence>
<name>A0A4Z0D7A3_9FIRM</name>
<dbReference type="PROSITE" id="PS51846">
    <property type="entry name" value="CNNM"/>
    <property type="match status" value="1"/>
</dbReference>
<dbReference type="InterPro" id="IPR002550">
    <property type="entry name" value="CNNM"/>
</dbReference>
<feature type="transmembrane region" description="Helical" evidence="11">
    <location>
        <begin position="64"/>
        <end position="87"/>
    </location>
</feature>
<evidence type="ECO:0000256" key="4">
    <source>
        <dbReference type="ARBA" id="ARBA00022692"/>
    </source>
</evidence>
<dbReference type="SMART" id="SM00116">
    <property type="entry name" value="CBS"/>
    <property type="match status" value="2"/>
</dbReference>
<dbReference type="FunFam" id="3.10.580.10:FF:000002">
    <property type="entry name" value="Magnesium/cobalt efflux protein CorC"/>
    <property type="match status" value="1"/>
</dbReference>
<evidence type="ECO:0000259" key="12">
    <source>
        <dbReference type="PROSITE" id="PS51371"/>
    </source>
</evidence>
<evidence type="ECO:0000256" key="5">
    <source>
        <dbReference type="ARBA" id="ARBA00022737"/>
    </source>
</evidence>
<dbReference type="GO" id="GO:0050660">
    <property type="term" value="F:flavin adenine dinucleotide binding"/>
    <property type="evidence" value="ECO:0007669"/>
    <property type="project" value="InterPro"/>
</dbReference>
<evidence type="ECO:0000256" key="6">
    <source>
        <dbReference type="ARBA" id="ARBA00022989"/>
    </source>
</evidence>
<dbReference type="EMBL" id="SRIB01000004">
    <property type="protein sequence ID" value="TFZ40755.1"/>
    <property type="molecule type" value="Genomic_DNA"/>
</dbReference>
<dbReference type="InterPro" id="IPR036318">
    <property type="entry name" value="FAD-bd_PCMH-like_sf"/>
</dbReference>
<comment type="caution">
    <text evidence="14">The sequence shown here is derived from an EMBL/GenBank/DDBJ whole genome shotgun (WGS) entry which is preliminary data.</text>
</comment>
<evidence type="ECO:0000313" key="15">
    <source>
        <dbReference type="Proteomes" id="UP000298381"/>
    </source>
</evidence>
<evidence type="ECO:0000256" key="10">
    <source>
        <dbReference type="PROSITE-ProRule" id="PRU01193"/>
    </source>
</evidence>
<evidence type="ECO:0000256" key="3">
    <source>
        <dbReference type="ARBA" id="ARBA00022475"/>
    </source>
</evidence>
<dbReference type="SUPFAM" id="SSF56176">
    <property type="entry name" value="FAD-binding/transporter-associated domain-like"/>
    <property type="match status" value="1"/>
</dbReference>
<feature type="transmembrane region" description="Helical" evidence="11">
    <location>
        <begin position="12"/>
        <end position="33"/>
    </location>
</feature>